<organism evidence="2 3">
    <name type="scientific">Nocardia acididurans</name>
    <dbReference type="NCBI Taxonomy" id="2802282"/>
    <lineage>
        <taxon>Bacteria</taxon>
        <taxon>Bacillati</taxon>
        <taxon>Actinomycetota</taxon>
        <taxon>Actinomycetes</taxon>
        <taxon>Mycobacteriales</taxon>
        <taxon>Nocardiaceae</taxon>
        <taxon>Nocardia</taxon>
    </lineage>
</organism>
<dbReference type="Pfam" id="PF00107">
    <property type="entry name" value="ADH_zinc_N"/>
    <property type="match status" value="1"/>
</dbReference>
<evidence type="ECO:0000313" key="3">
    <source>
        <dbReference type="Proteomes" id="UP000602198"/>
    </source>
</evidence>
<evidence type="ECO:0000313" key="2">
    <source>
        <dbReference type="EMBL" id="MBL1078132.1"/>
    </source>
</evidence>
<dbReference type="SUPFAM" id="SSF50129">
    <property type="entry name" value="GroES-like"/>
    <property type="match status" value="1"/>
</dbReference>
<dbReference type="InterPro" id="IPR020843">
    <property type="entry name" value="ER"/>
</dbReference>
<feature type="domain" description="Enoyl reductase (ER)" evidence="1">
    <location>
        <begin position="2"/>
        <end position="313"/>
    </location>
</feature>
<dbReference type="Proteomes" id="UP000602198">
    <property type="component" value="Unassembled WGS sequence"/>
</dbReference>
<sequence>MPEPGPDQVVVRVRAASLNRRDLMLMEGAYPLPMRPGVVPLVDGVGTVVALGGNVTRAAIGDRVTGSYFVHWVDGRQTQALSAQQYGANFDGWLADYIVLEQDSIAHVPAHLTDAEAASLTAAGLVAWSAISKPIPVAPGETVVTVGTGTVALFAVQHAKMLGARVVSITSSRDKAERLRTLGADETVDRTETPDWEQAVLDLTGGDGAEHVVDAVGLPTLPKSLAAAGYNAQVTLIGAFPAPDGQQLADPLGFGYRALRRPAVGSRTDFEAMNRALAEHAVHPVIDRVFPFEQAVEAYRYFAQGDPFGKVVITMS</sequence>
<comment type="caution">
    <text evidence="2">The sequence shown here is derived from an EMBL/GenBank/DDBJ whole genome shotgun (WGS) entry which is preliminary data.</text>
</comment>
<protein>
    <submittedName>
        <fullName evidence="2">NAD(P)-dependent alcohol dehydrogenase</fullName>
    </submittedName>
</protein>
<dbReference type="InterPro" id="IPR013149">
    <property type="entry name" value="ADH-like_C"/>
</dbReference>
<dbReference type="InterPro" id="IPR052711">
    <property type="entry name" value="Zinc_ADH-like"/>
</dbReference>
<dbReference type="InterPro" id="IPR036291">
    <property type="entry name" value="NAD(P)-bd_dom_sf"/>
</dbReference>
<dbReference type="InterPro" id="IPR013154">
    <property type="entry name" value="ADH-like_N"/>
</dbReference>
<dbReference type="Gene3D" id="3.90.180.10">
    <property type="entry name" value="Medium-chain alcohol dehydrogenases, catalytic domain"/>
    <property type="match status" value="1"/>
</dbReference>
<dbReference type="EMBL" id="JAERRJ010000011">
    <property type="protein sequence ID" value="MBL1078132.1"/>
    <property type="molecule type" value="Genomic_DNA"/>
</dbReference>
<dbReference type="SUPFAM" id="SSF51735">
    <property type="entry name" value="NAD(P)-binding Rossmann-fold domains"/>
    <property type="match status" value="1"/>
</dbReference>
<proteinExistence type="predicted"/>
<dbReference type="CDD" id="cd08276">
    <property type="entry name" value="MDR7"/>
    <property type="match status" value="1"/>
</dbReference>
<accession>A0ABS1MBV8</accession>
<keyword evidence="3" id="KW-1185">Reference proteome</keyword>
<reference evidence="2 3" key="1">
    <citation type="submission" date="2021-01" db="EMBL/GenBank/DDBJ databases">
        <title>WGS of actinomycetes isolated from Thailand.</title>
        <authorList>
            <person name="Thawai C."/>
        </authorList>
    </citation>
    <scope>NUCLEOTIDE SEQUENCE [LARGE SCALE GENOMIC DNA]</scope>
    <source>
        <strain evidence="2 3">LPG 2</strain>
    </source>
</reference>
<dbReference type="SMART" id="SM00829">
    <property type="entry name" value="PKS_ER"/>
    <property type="match status" value="1"/>
</dbReference>
<dbReference type="PANTHER" id="PTHR45033:SF2">
    <property type="entry name" value="ZINC-TYPE ALCOHOL DEHYDROGENASE-LIKE PROTEIN C1773.06C"/>
    <property type="match status" value="1"/>
</dbReference>
<name>A0ABS1MBV8_9NOCA</name>
<evidence type="ECO:0000259" key="1">
    <source>
        <dbReference type="SMART" id="SM00829"/>
    </source>
</evidence>
<dbReference type="Gene3D" id="3.40.50.720">
    <property type="entry name" value="NAD(P)-binding Rossmann-like Domain"/>
    <property type="match status" value="1"/>
</dbReference>
<dbReference type="PANTHER" id="PTHR45033">
    <property type="match status" value="1"/>
</dbReference>
<dbReference type="Pfam" id="PF08240">
    <property type="entry name" value="ADH_N"/>
    <property type="match status" value="1"/>
</dbReference>
<dbReference type="InterPro" id="IPR011032">
    <property type="entry name" value="GroES-like_sf"/>
</dbReference>
<gene>
    <name evidence="2" type="ORF">JK358_27370</name>
</gene>